<dbReference type="EMBL" id="CAACVG010000783">
    <property type="protein sequence ID" value="VEN34540.1"/>
    <property type="molecule type" value="Genomic_DNA"/>
</dbReference>
<feature type="non-terminal residue" evidence="1">
    <location>
        <position position="35"/>
    </location>
</feature>
<dbReference type="PROSITE" id="PS51257">
    <property type="entry name" value="PROKAR_LIPOPROTEIN"/>
    <property type="match status" value="1"/>
</dbReference>
<dbReference type="Proteomes" id="UP000410492">
    <property type="component" value="Unassembled WGS sequence"/>
</dbReference>
<reference evidence="1 2" key="1">
    <citation type="submission" date="2019-01" db="EMBL/GenBank/DDBJ databases">
        <authorList>
            <person name="Sayadi A."/>
        </authorList>
    </citation>
    <scope>NUCLEOTIDE SEQUENCE [LARGE SCALE GENOMIC DNA]</scope>
</reference>
<name>A0A653BG33_CALMS</name>
<dbReference type="AlphaFoldDB" id="A0A653BG33"/>
<accession>A0A653BG33</accession>
<proteinExistence type="predicted"/>
<sequence>MRKKCRLRRRMYESAAAAAAAASSCSYGAAWRGRS</sequence>
<protein>
    <submittedName>
        <fullName evidence="1">Uncharacterized protein</fullName>
    </submittedName>
</protein>
<organism evidence="1 2">
    <name type="scientific">Callosobruchus maculatus</name>
    <name type="common">Southern cowpea weevil</name>
    <name type="synonym">Pulse bruchid</name>
    <dbReference type="NCBI Taxonomy" id="64391"/>
    <lineage>
        <taxon>Eukaryota</taxon>
        <taxon>Metazoa</taxon>
        <taxon>Ecdysozoa</taxon>
        <taxon>Arthropoda</taxon>
        <taxon>Hexapoda</taxon>
        <taxon>Insecta</taxon>
        <taxon>Pterygota</taxon>
        <taxon>Neoptera</taxon>
        <taxon>Endopterygota</taxon>
        <taxon>Coleoptera</taxon>
        <taxon>Polyphaga</taxon>
        <taxon>Cucujiformia</taxon>
        <taxon>Chrysomeloidea</taxon>
        <taxon>Chrysomelidae</taxon>
        <taxon>Bruchinae</taxon>
        <taxon>Bruchini</taxon>
        <taxon>Callosobruchus</taxon>
    </lineage>
</organism>
<evidence type="ECO:0000313" key="2">
    <source>
        <dbReference type="Proteomes" id="UP000410492"/>
    </source>
</evidence>
<gene>
    <name evidence="1" type="ORF">CALMAC_LOCUS696</name>
</gene>
<evidence type="ECO:0000313" key="1">
    <source>
        <dbReference type="EMBL" id="VEN34540.1"/>
    </source>
</evidence>
<keyword evidence="2" id="KW-1185">Reference proteome</keyword>